<feature type="domain" description="HTH araC/xylS-type" evidence="4">
    <location>
        <begin position="192"/>
        <end position="290"/>
    </location>
</feature>
<dbReference type="InterPro" id="IPR014710">
    <property type="entry name" value="RmlC-like_jellyroll"/>
</dbReference>
<dbReference type="Pfam" id="PF12833">
    <property type="entry name" value="HTH_18"/>
    <property type="match status" value="1"/>
</dbReference>
<proteinExistence type="predicted"/>
<organism evidence="5 6">
    <name type="scientific">Methylobacterium platani</name>
    <dbReference type="NCBI Taxonomy" id="427683"/>
    <lineage>
        <taxon>Bacteria</taxon>
        <taxon>Pseudomonadati</taxon>
        <taxon>Pseudomonadota</taxon>
        <taxon>Alphaproteobacteria</taxon>
        <taxon>Hyphomicrobiales</taxon>
        <taxon>Methylobacteriaceae</taxon>
        <taxon>Methylobacterium</taxon>
    </lineage>
</organism>
<evidence type="ECO:0000256" key="3">
    <source>
        <dbReference type="ARBA" id="ARBA00023163"/>
    </source>
</evidence>
<dbReference type="GO" id="GO:0003700">
    <property type="term" value="F:DNA-binding transcription factor activity"/>
    <property type="evidence" value="ECO:0007669"/>
    <property type="project" value="InterPro"/>
</dbReference>
<dbReference type="CDD" id="cd06999">
    <property type="entry name" value="cupin_HpaA-like_N"/>
    <property type="match status" value="1"/>
</dbReference>
<dbReference type="InterPro" id="IPR050204">
    <property type="entry name" value="AraC_XylS_family_regulators"/>
</dbReference>
<dbReference type="InterPro" id="IPR011051">
    <property type="entry name" value="RmlC_Cupin_sf"/>
</dbReference>
<dbReference type="GO" id="GO:0043565">
    <property type="term" value="F:sequence-specific DNA binding"/>
    <property type="evidence" value="ECO:0007669"/>
    <property type="project" value="InterPro"/>
</dbReference>
<sequence length="299" mass="32588">MRLDPPQLPAVPHFFLYGEAPRDTGDRFLHLEALDDRSRPNRWTIRPHVHSGLHQILLIAEGTGEMRAEAERLAFAGPCLLVVPAGTAHGFRFADGTVGTVLTLSARYLRDLCGREPELAALFAGPASLALPEPGPVEEAVAELARELAWAAPGRRGAVEAQLMLLLVAGLRRLAALRAPPAAPGPQALLAARFRDLVEAHHRRERPLSAYADDLGVTEARLRAACRAVAGMSPGRIIRERRLIEAKRSLLYSDLGIAEIAYGLGFSDPAYFSRFFAKGTGECPRAFRDRRGADRDGTR</sequence>
<dbReference type="InterPro" id="IPR003313">
    <property type="entry name" value="AraC-bd"/>
</dbReference>
<dbReference type="PANTHER" id="PTHR46796">
    <property type="entry name" value="HTH-TYPE TRANSCRIPTIONAL ACTIVATOR RHAS-RELATED"/>
    <property type="match status" value="1"/>
</dbReference>
<dbReference type="PROSITE" id="PS01124">
    <property type="entry name" value="HTH_ARAC_FAMILY_2"/>
    <property type="match status" value="1"/>
</dbReference>
<dbReference type="InterPro" id="IPR018060">
    <property type="entry name" value="HTH_AraC"/>
</dbReference>
<evidence type="ECO:0000259" key="4">
    <source>
        <dbReference type="PROSITE" id="PS01124"/>
    </source>
</evidence>
<dbReference type="SUPFAM" id="SSF51182">
    <property type="entry name" value="RmlC-like cupins"/>
    <property type="match status" value="1"/>
</dbReference>
<dbReference type="Gene3D" id="1.10.10.60">
    <property type="entry name" value="Homeodomain-like"/>
    <property type="match status" value="1"/>
</dbReference>
<dbReference type="STRING" id="427683.A5481_18395"/>
<dbReference type="InterPro" id="IPR047264">
    <property type="entry name" value="Cupin_HpaA-like_N"/>
</dbReference>
<keyword evidence="3" id="KW-0804">Transcription</keyword>
<accession>A0A179S774</accession>
<evidence type="ECO:0000256" key="1">
    <source>
        <dbReference type="ARBA" id="ARBA00023015"/>
    </source>
</evidence>
<keyword evidence="2" id="KW-0238">DNA-binding</keyword>
<evidence type="ECO:0000313" key="6">
    <source>
        <dbReference type="Proteomes" id="UP000078316"/>
    </source>
</evidence>
<dbReference type="SMART" id="SM00342">
    <property type="entry name" value="HTH_ARAC"/>
    <property type="match status" value="1"/>
</dbReference>
<name>A0A179S774_9HYPH</name>
<dbReference type="OrthoDB" id="9814125at2"/>
<reference evidence="5 6" key="1">
    <citation type="submission" date="2016-04" db="EMBL/GenBank/DDBJ databases">
        <authorList>
            <person name="Evans L.H."/>
            <person name="Alamgir A."/>
            <person name="Owens N."/>
            <person name="Weber N.D."/>
            <person name="Virtaneva K."/>
            <person name="Barbian K."/>
            <person name="Babar A."/>
            <person name="Rosenke K."/>
        </authorList>
    </citation>
    <scope>NUCLEOTIDE SEQUENCE [LARGE SCALE GENOMIC DNA]</scope>
    <source>
        <strain evidence="5 6">PMB02</strain>
    </source>
</reference>
<protein>
    <submittedName>
        <fullName evidence="5">AraC family transcriptional regulator</fullName>
    </submittedName>
</protein>
<dbReference type="Pfam" id="PF02311">
    <property type="entry name" value="AraC_binding"/>
    <property type="match status" value="1"/>
</dbReference>
<evidence type="ECO:0000313" key="5">
    <source>
        <dbReference type="EMBL" id="OAS22818.1"/>
    </source>
</evidence>
<dbReference type="InterPro" id="IPR009057">
    <property type="entry name" value="Homeodomain-like_sf"/>
</dbReference>
<dbReference type="Proteomes" id="UP000078316">
    <property type="component" value="Unassembled WGS sequence"/>
</dbReference>
<dbReference type="AlphaFoldDB" id="A0A179S774"/>
<gene>
    <name evidence="5" type="ORF">A5481_18395</name>
</gene>
<dbReference type="SUPFAM" id="SSF46689">
    <property type="entry name" value="Homeodomain-like"/>
    <property type="match status" value="1"/>
</dbReference>
<evidence type="ECO:0000256" key="2">
    <source>
        <dbReference type="ARBA" id="ARBA00023125"/>
    </source>
</evidence>
<comment type="caution">
    <text evidence="5">The sequence shown here is derived from an EMBL/GenBank/DDBJ whole genome shotgun (WGS) entry which is preliminary data.</text>
</comment>
<keyword evidence="1" id="KW-0805">Transcription regulation</keyword>
<dbReference type="EMBL" id="LWHQ01000037">
    <property type="protein sequence ID" value="OAS22818.1"/>
    <property type="molecule type" value="Genomic_DNA"/>
</dbReference>
<dbReference type="Gene3D" id="2.60.120.10">
    <property type="entry name" value="Jelly Rolls"/>
    <property type="match status" value="1"/>
</dbReference>